<dbReference type="GO" id="GO:0008800">
    <property type="term" value="F:beta-lactamase activity"/>
    <property type="evidence" value="ECO:0007669"/>
    <property type="project" value="UniProtKB-UniRule"/>
</dbReference>
<dbReference type="GO" id="GO:0030288">
    <property type="term" value="C:outer membrane-bounded periplasmic space"/>
    <property type="evidence" value="ECO:0007669"/>
    <property type="project" value="InterPro"/>
</dbReference>
<dbReference type="InterPro" id="IPR050491">
    <property type="entry name" value="AmpC-like"/>
</dbReference>
<evidence type="ECO:0000256" key="1">
    <source>
        <dbReference type="ARBA" id="ARBA00001526"/>
    </source>
</evidence>
<proteinExistence type="inferred from homology"/>
<dbReference type="PANTHER" id="PTHR46825:SF8">
    <property type="entry name" value="BETA-LACTAMASE-RELATED"/>
    <property type="match status" value="1"/>
</dbReference>
<comment type="similarity">
    <text evidence="2 6">Belongs to the class-C beta-lactamase family.</text>
</comment>
<keyword evidence="7" id="KW-0732">Signal</keyword>
<feature type="chain" id="PRO_5013083216" description="Beta-lactamase" evidence="7">
    <location>
        <begin position="32"/>
        <end position="393"/>
    </location>
</feature>
<dbReference type="InterPro" id="IPR058136">
    <property type="entry name" value="AmpC"/>
</dbReference>
<feature type="domain" description="Beta-lactamase-related" evidence="8">
    <location>
        <begin position="40"/>
        <end position="387"/>
    </location>
</feature>
<organism evidence="9 10">
    <name type="scientific">Burkholderia gladioli</name>
    <name type="common">Pseudomonas marginata</name>
    <name type="synonym">Phytomonas marginata</name>
    <dbReference type="NCBI Taxonomy" id="28095"/>
    <lineage>
        <taxon>Bacteria</taxon>
        <taxon>Pseudomonadati</taxon>
        <taxon>Pseudomonadota</taxon>
        <taxon>Betaproteobacteria</taxon>
        <taxon>Burkholderiales</taxon>
        <taxon>Burkholderiaceae</taxon>
        <taxon>Burkholderia</taxon>
    </lineage>
</organism>
<dbReference type="InterPro" id="IPR001586">
    <property type="entry name" value="Beta-lactam_class-C_AS"/>
</dbReference>
<keyword evidence="4 6" id="KW-0378">Hydrolase</keyword>
<evidence type="ECO:0000256" key="5">
    <source>
        <dbReference type="ARBA" id="ARBA00023251"/>
    </source>
</evidence>
<gene>
    <name evidence="9" type="ORF">CRM94_00795</name>
</gene>
<protein>
    <recommendedName>
        <fullName evidence="3 6">Beta-lactamase</fullName>
        <ecNumber evidence="3 6">3.5.2.6</ecNumber>
    </recommendedName>
</protein>
<evidence type="ECO:0000313" key="10">
    <source>
        <dbReference type="Proteomes" id="UP000220629"/>
    </source>
</evidence>
<comment type="caution">
    <text evidence="9">The sequence shown here is derived from an EMBL/GenBank/DDBJ whole genome shotgun (WGS) entry which is preliminary data.</text>
</comment>
<keyword evidence="5 6" id="KW-0046">Antibiotic resistance</keyword>
<dbReference type="PANTHER" id="PTHR46825">
    <property type="entry name" value="D-ALANYL-D-ALANINE-CARBOXYPEPTIDASE/ENDOPEPTIDASE AMPH"/>
    <property type="match status" value="1"/>
</dbReference>
<evidence type="ECO:0000256" key="2">
    <source>
        <dbReference type="ARBA" id="ARBA00007840"/>
    </source>
</evidence>
<dbReference type="EMBL" id="PDDY01000001">
    <property type="protein sequence ID" value="PEH40821.1"/>
    <property type="molecule type" value="Genomic_DNA"/>
</dbReference>
<dbReference type="InterPro" id="IPR001466">
    <property type="entry name" value="Beta-lactam-related"/>
</dbReference>
<dbReference type="GO" id="GO:0017001">
    <property type="term" value="P:antibiotic catabolic process"/>
    <property type="evidence" value="ECO:0007669"/>
    <property type="project" value="InterPro"/>
</dbReference>
<dbReference type="GO" id="GO:0046677">
    <property type="term" value="P:response to antibiotic"/>
    <property type="evidence" value="ECO:0007669"/>
    <property type="project" value="UniProtKB-UniRule"/>
</dbReference>
<evidence type="ECO:0000256" key="4">
    <source>
        <dbReference type="ARBA" id="ARBA00022801"/>
    </source>
</evidence>
<dbReference type="AlphaFoldDB" id="A0A2A7SB67"/>
<accession>A0A2A7SB67</accession>
<feature type="signal peptide" evidence="7">
    <location>
        <begin position="1"/>
        <end position="31"/>
    </location>
</feature>
<dbReference type="Gene3D" id="3.40.710.10">
    <property type="entry name" value="DD-peptidase/beta-lactamase superfamily"/>
    <property type="match status" value="1"/>
</dbReference>
<evidence type="ECO:0000256" key="6">
    <source>
        <dbReference type="RuleBase" id="RU361140"/>
    </source>
</evidence>
<dbReference type="Proteomes" id="UP000220629">
    <property type="component" value="Unassembled WGS sequence"/>
</dbReference>
<evidence type="ECO:0000313" key="9">
    <source>
        <dbReference type="EMBL" id="PEH40821.1"/>
    </source>
</evidence>
<dbReference type="SUPFAM" id="SSF56601">
    <property type="entry name" value="beta-lactamase/transpeptidase-like"/>
    <property type="match status" value="1"/>
</dbReference>
<dbReference type="Pfam" id="PF00144">
    <property type="entry name" value="Beta-lactamase"/>
    <property type="match status" value="1"/>
</dbReference>
<reference evidence="10" key="1">
    <citation type="submission" date="2017-09" db="EMBL/GenBank/DDBJ databases">
        <title>FDA dAtabase for Regulatory Grade micrObial Sequences (FDA-ARGOS): Supporting development and validation of Infectious Disease Dx tests.</title>
        <authorList>
            <person name="Minogue T."/>
            <person name="Wolcott M."/>
            <person name="Wasieloski L."/>
            <person name="Aguilar W."/>
            <person name="Moore D."/>
            <person name="Tallon L."/>
            <person name="Sadzewicz L."/>
            <person name="Ott S."/>
            <person name="Zhao X."/>
            <person name="Nagaraj S."/>
            <person name="Vavikolanu K."/>
            <person name="Aluvathingal J."/>
            <person name="Nadendla S."/>
            <person name="Sichtig H."/>
        </authorList>
    </citation>
    <scope>NUCLEOTIDE SEQUENCE [LARGE SCALE GENOMIC DNA]</scope>
    <source>
        <strain evidence="10">FDAARGOS_390</strain>
    </source>
</reference>
<dbReference type="InterPro" id="IPR012338">
    <property type="entry name" value="Beta-lactam/transpept-like"/>
</dbReference>
<dbReference type="NCBIfam" id="NF033085">
    <property type="entry name" value="bla_class_C"/>
    <property type="match status" value="1"/>
</dbReference>
<dbReference type="EC" id="3.5.2.6" evidence="3 6"/>
<dbReference type="PROSITE" id="PS00336">
    <property type="entry name" value="BETA_LACTAMASE_C"/>
    <property type="match status" value="1"/>
</dbReference>
<sequence>MKFSKMMPAMTQAVLFCAAGAMLGIADTAFAAADRVQAVVDETIRPLMTEKQIPGMAVGVVVDGKAHVFNYGVASKESGRPVTNATLFELGSVSKTFTATLASLAEVDKQLSLSDKVETYLPPLRGSDFGKVRLLDLGAHTVGGLPLQVPDDVHDEAELISYLKHWHAAHAPGTFRTYSNISIGTLGILTANRLQQDSTSLMEGRLFPGLGLKNTFIDVPAAREADYAQGYTVAGKPIRMKMEVVGREAYGVKSTAGDLLHFMQGNMKLIPLEASLQRAVTQTHTGYFQAAPMTQDLIWEQYPYPVALKTLLTGNGPAMLFKGMKVTEIRPPEAPRDDVWINKTGSTNGFSSYVAFVPAKRMGIVILANRSYPIEDRVAAAYRILTALDGAGQ</sequence>
<name>A0A2A7SB67_BURGA</name>
<evidence type="ECO:0000256" key="7">
    <source>
        <dbReference type="SAM" id="SignalP"/>
    </source>
</evidence>
<evidence type="ECO:0000256" key="3">
    <source>
        <dbReference type="ARBA" id="ARBA00012865"/>
    </source>
</evidence>
<comment type="catalytic activity">
    <reaction evidence="1 6">
        <text>a beta-lactam + H2O = a substituted beta-amino acid</text>
        <dbReference type="Rhea" id="RHEA:20401"/>
        <dbReference type="ChEBI" id="CHEBI:15377"/>
        <dbReference type="ChEBI" id="CHEBI:35627"/>
        <dbReference type="ChEBI" id="CHEBI:140347"/>
        <dbReference type="EC" id="3.5.2.6"/>
    </reaction>
</comment>
<evidence type="ECO:0000259" key="8">
    <source>
        <dbReference type="Pfam" id="PF00144"/>
    </source>
</evidence>